<sequence>MITTNLRSGNGSDDDTIYGIETRTPWYIVVLFITCHDVPGVPATTTTSGGVANSGDNSVTAASLADLNAAMVTNRNKHDTINDELSPKSPDRNKHDKSEGLTQNSTTSSALTSLGKMLSESIHTDIIISASNGTIEAHRAVLATPPPVFHSMFTHDLKEKEMCAINISDMTIEACQAAADKYDVMDLKDACEESIMEDVDTKNVLDRLQSASMYRLQKLKVCCIQYLVKFGKIYDIREDFNAFIQSGDRDLIFEVVNKCFLFGKVSESRLVQESFFYMVCCHMDY</sequence>
<dbReference type="AlphaFoldDB" id="A0A2U1PDE9"/>
<accession>A0A2U1PDE9</accession>
<dbReference type="SMART" id="SM00225">
    <property type="entry name" value="BTB"/>
    <property type="match status" value="1"/>
</dbReference>
<evidence type="ECO:0000313" key="5">
    <source>
        <dbReference type="Proteomes" id="UP000245207"/>
    </source>
</evidence>
<dbReference type="OrthoDB" id="6359816at2759"/>
<comment type="pathway">
    <text evidence="1">Protein modification; protein ubiquitination.</text>
</comment>
<dbReference type="Pfam" id="PF00651">
    <property type="entry name" value="BTB"/>
    <property type="match status" value="1"/>
</dbReference>
<keyword evidence="5" id="KW-1185">Reference proteome</keyword>
<protein>
    <submittedName>
        <fullName evidence="4">SKP1/BTB/POZ domain-containing protein</fullName>
    </submittedName>
</protein>
<dbReference type="Gene3D" id="3.30.710.10">
    <property type="entry name" value="Potassium Channel Kv1.1, Chain A"/>
    <property type="match status" value="2"/>
</dbReference>
<dbReference type="EMBL" id="PKPP01001309">
    <property type="protein sequence ID" value="PWA83758.1"/>
    <property type="molecule type" value="Genomic_DNA"/>
</dbReference>
<organism evidence="4 5">
    <name type="scientific">Artemisia annua</name>
    <name type="common">Sweet wormwood</name>
    <dbReference type="NCBI Taxonomy" id="35608"/>
    <lineage>
        <taxon>Eukaryota</taxon>
        <taxon>Viridiplantae</taxon>
        <taxon>Streptophyta</taxon>
        <taxon>Embryophyta</taxon>
        <taxon>Tracheophyta</taxon>
        <taxon>Spermatophyta</taxon>
        <taxon>Magnoliopsida</taxon>
        <taxon>eudicotyledons</taxon>
        <taxon>Gunneridae</taxon>
        <taxon>Pentapetalae</taxon>
        <taxon>asterids</taxon>
        <taxon>campanulids</taxon>
        <taxon>Asterales</taxon>
        <taxon>Asteraceae</taxon>
        <taxon>Asteroideae</taxon>
        <taxon>Anthemideae</taxon>
        <taxon>Artemisiinae</taxon>
        <taxon>Artemisia</taxon>
    </lineage>
</organism>
<dbReference type="Proteomes" id="UP000245207">
    <property type="component" value="Unassembled WGS sequence"/>
</dbReference>
<evidence type="ECO:0000259" key="3">
    <source>
        <dbReference type="PROSITE" id="PS50097"/>
    </source>
</evidence>
<evidence type="ECO:0000256" key="1">
    <source>
        <dbReference type="ARBA" id="ARBA00004906"/>
    </source>
</evidence>
<dbReference type="PROSITE" id="PS50097">
    <property type="entry name" value="BTB"/>
    <property type="match status" value="1"/>
</dbReference>
<dbReference type="InterPro" id="IPR044714">
    <property type="entry name" value="AtSIBP1-like"/>
</dbReference>
<dbReference type="PANTHER" id="PTHR46672:SF7">
    <property type="entry name" value="CHROMATIN REMODELING &amp; TRANSCRIPTION REGULATOR BTB-POZ FAMILY"/>
    <property type="match status" value="1"/>
</dbReference>
<comment type="caution">
    <text evidence="4">The sequence shown here is derived from an EMBL/GenBank/DDBJ whole genome shotgun (WGS) entry which is preliminary data.</text>
</comment>
<feature type="domain" description="BTB" evidence="3">
    <location>
        <begin position="124"/>
        <end position="174"/>
    </location>
</feature>
<dbReference type="InterPro" id="IPR011333">
    <property type="entry name" value="SKP1/BTB/POZ_sf"/>
</dbReference>
<feature type="compositionally biased region" description="Basic and acidic residues" evidence="2">
    <location>
        <begin position="76"/>
        <end position="99"/>
    </location>
</feature>
<dbReference type="InterPro" id="IPR000210">
    <property type="entry name" value="BTB/POZ_dom"/>
</dbReference>
<proteinExistence type="predicted"/>
<evidence type="ECO:0000256" key="2">
    <source>
        <dbReference type="SAM" id="MobiDB-lite"/>
    </source>
</evidence>
<name>A0A2U1PDE9_ARTAN</name>
<gene>
    <name evidence="4" type="ORF">CTI12_AA164800</name>
</gene>
<dbReference type="STRING" id="35608.A0A2U1PDE9"/>
<feature type="region of interest" description="Disordered" evidence="2">
    <location>
        <begin position="73"/>
        <end position="109"/>
    </location>
</feature>
<feature type="compositionally biased region" description="Polar residues" evidence="2">
    <location>
        <begin position="100"/>
        <end position="109"/>
    </location>
</feature>
<dbReference type="PANTHER" id="PTHR46672">
    <property type="entry name" value="OS08G0495500 PROTEIN-RELATED"/>
    <property type="match status" value="1"/>
</dbReference>
<reference evidence="4 5" key="1">
    <citation type="journal article" date="2018" name="Mol. Plant">
        <title>The genome of Artemisia annua provides insight into the evolution of Asteraceae family and artemisinin biosynthesis.</title>
        <authorList>
            <person name="Shen Q."/>
            <person name="Zhang L."/>
            <person name="Liao Z."/>
            <person name="Wang S."/>
            <person name="Yan T."/>
            <person name="Shi P."/>
            <person name="Liu M."/>
            <person name="Fu X."/>
            <person name="Pan Q."/>
            <person name="Wang Y."/>
            <person name="Lv Z."/>
            <person name="Lu X."/>
            <person name="Zhang F."/>
            <person name="Jiang W."/>
            <person name="Ma Y."/>
            <person name="Chen M."/>
            <person name="Hao X."/>
            <person name="Li L."/>
            <person name="Tang Y."/>
            <person name="Lv G."/>
            <person name="Zhou Y."/>
            <person name="Sun X."/>
            <person name="Brodelius P.E."/>
            <person name="Rose J.K.C."/>
            <person name="Tang K."/>
        </authorList>
    </citation>
    <scope>NUCLEOTIDE SEQUENCE [LARGE SCALE GENOMIC DNA]</scope>
    <source>
        <strain evidence="5">cv. Huhao1</strain>
        <tissue evidence="4">Leaf</tissue>
    </source>
</reference>
<evidence type="ECO:0000313" key="4">
    <source>
        <dbReference type="EMBL" id="PWA83758.1"/>
    </source>
</evidence>
<dbReference type="SUPFAM" id="SSF54695">
    <property type="entry name" value="POZ domain"/>
    <property type="match status" value="1"/>
</dbReference>